<reference evidence="1 2" key="1">
    <citation type="submission" date="2017-07" db="EMBL/GenBank/DDBJ databases">
        <title>A draft genome sequence of Komagataeibacter oboediens LMG 18849.</title>
        <authorList>
            <person name="Skraban J."/>
            <person name="Cleenwerck I."/>
            <person name="Vandamme P."/>
            <person name="Trcek J."/>
        </authorList>
    </citation>
    <scope>NUCLEOTIDE SEQUENCE [LARGE SCALE GENOMIC DNA]</scope>
    <source>
        <strain evidence="1 2">LMG 18849</strain>
    </source>
</reference>
<gene>
    <name evidence="1" type="ORF">CFR80_00010</name>
</gene>
<proteinExistence type="predicted"/>
<evidence type="ECO:0000313" key="1">
    <source>
        <dbReference type="EMBL" id="PYD83328.1"/>
    </source>
</evidence>
<organism evidence="1 2">
    <name type="scientific">Komagataeibacter oboediens</name>
    <dbReference type="NCBI Taxonomy" id="65958"/>
    <lineage>
        <taxon>Bacteria</taxon>
        <taxon>Pseudomonadati</taxon>
        <taxon>Pseudomonadota</taxon>
        <taxon>Alphaproteobacteria</taxon>
        <taxon>Acetobacterales</taxon>
        <taxon>Acetobacteraceae</taxon>
        <taxon>Komagataeibacter</taxon>
    </lineage>
</organism>
<sequence length="67" mass="7950">MECVPCGHDIPDAVWLAFMHELPLHRQHACYNETLRYIAARCHHDIQDIYNYIPINIQVPCSFPEWN</sequence>
<dbReference type="AlphaFoldDB" id="A0A318QZZ8"/>
<comment type="caution">
    <text evidence="1">The sequence shown here is derived from an EMBL/GenBank/DDBJ whole genome shotgun (WGS) entry which is preliminary data.</text>
</comment>
<accession>A0A318QZZ8</accession>
<dbReference type="Proteomes" id="UP000247417">
    <property type="component" value="Unassembled WGS sequence"/>
</dbReference>
<dbReference type="EMBL" id="NKTX01000001">
    <property type="protein sequence ID" value="PYD83328.1"/>
    <property type="molecule type" value="Genomic_DNA"/>
</dbReference>
<name>A0A318QZZ8_9PROT</name>
<protein>
    <submittedName>
        <fullName evidence="1">Uncharacterized protein</fullName>
    </submittedName>
</protein>
<evidence type="ECO:0000313" key="2">
    <source>
        <dbReference type="Proteomes" id="UP000247417"/>
    </source>
</evidence>